<gene>
    <name evidence="2" type="ORF">SDC9_157158</name>
</gene>
<keyword evidence="1" id="KW-1133">Transmembrane helix</keyword>
<evidence type="ECO:0000256" key="1">
    <source>
        <dbReference type="SAM" id="Phobius"/>
    </source>
</evidence>
<feature type="transmembrane region" description="Helical" evidence="1">
    <location>
        <begin position="12"/>
        <end position="30"/>
    </location>
</feature>
<accession>A0A645F678</accession>
<organism evidence="2">
    <name type="scientific">bioreactor metagenome</name>
    <dbReference type="NCBI Taxonomy" id="1076179"/>
    <lineage>
        <taxon>unclassified sequences</taxon>
        <taxon>metagenomes</taxon>
        <taxon>ecological metagenomes</taxon>
    </lineage>
</organism>
<dbReference type="AlphaFoldDB" id="A0A645F678"/>
<keyword evidence="1" id="KW-0472">Membrane</keyword>
<protein>
    <submittedName>
        <fullName evidence="2">Uncharacterized protein</fullName>
    </submittedName>
</protein>
<proteinExistence type="predicted"/>
<keyword evidence="1" id="KW-0812">Transmembrane</keyword>
<reference evidence="2" key="1">
    <citation type="submission" date="2019-08" db="EMBL/GenBank/DDBJ databases">
        <authorList>
            <person name="Kucharzyk K."/>
            <person name="Murdoch R.W."/>
            <person name="Higgins S."/>
            <person name="Loffler F."/>
        </authorList>
    </citation>
    <scope>NUCLEOTIDE SEQUENCE</scope>
</reference>
<dbReference type="EMBL" id="VSSQ01055993">
    <property type="protein sequence ID" value="MPN09865.1"/>
    <property type="molecule type" value="Genomic_DNA"/>
</dbReference>
<evidence type="ECO:0000313" key="2">
    <source>
        <dbReference type="EMBL" id="MPN09865.1"/>
    </source>
</evidence>
<sequence>MKDKLNKLIDLKSIITLSMISALIFGWFVNKVSSEQFIPLVTMILTFYFARNKPSNTE</sequence>
<comment type="caution">
    <text evidence="2">The sequence shown here is derived from an EMBL/GenBank/DDBJ whole genome shotgun (WGS) entry which is preliminary data.</text>
</comment>
<name>A0A645F678_9ZZZZ</name>